<dbReference type="Gene3D" id="3.40.50.1220">
    <property type="entry name" value="TPP-binding domain"/>
    <property type="match status" value="1"/>
</dbReference>
<dbReference type="PANTHER" id="PTHR11085:SF6">
    <property type="entry name" value="NAD-DEPENDENT PROTEIN DEACETYLASE SIRTUIN-2"/>
    <property type="match status" value="1"/>
</dbReference>
<dbReference type="PANTHER" id="PTHR11085">
    <property type="entry name" value="NAD-DEPENDENT PROTEIN DEACYLASE SIRTUIN-5, MITOCHONDRIAL-RELATED"/>
    <property type="match status" value="1"/>
</dbReference>
<comment type="caution">
    <text evidence="4">Lacks conserved residue(s) required for the propagation of feature annotation.</text>
</comment>
<dbReference type="EMBL" id="CACRXK020006433">
    <property type="protein sequence ID" value="CAB4009374.1"/>
    <property type="molecule type" value="Genomic_DNA"/>
</dbReference>
<evidence type="ECO:0000313" key="7">
    <source>
        <dbReference type="Proteomes" id="UP001152795"/>
    </source>
</evidence>
<dbReference type="SUPFAM" id="SSF52467">
    <property type="entry name" value="DHS-like NAD/FAD-binding domain"/>
    <property type="match status" value="1"/>
</dbReference>
<sequence length="183" mass="19818">MPQCDLLIIMGTSLAVQPFASLVDHVSETTPRLLINREKCGQRAGGHLFMFGGGGLRFDDPKNYRDVAWLGSCDDGCLALAELLGWKDELVELVKNEHKRIDEMSAAENKHEEGKEELSQVKDDVETRDDGSRVSDEKLSEQCVETAVSSEEKKVDGDGGDGGDGGDDDGDDSDDGSKSEPVT</sequence>
<dbReference type="InterPro" id="IPR029035">
    <property type="entry name" value="DHS-like_NAD/FAD-binding_dom"/>
</dbReference>
<dbReference type="PROSITE" id="PS50305">
    <property type="entry name" value="SIRTUIN"/>
    <property type="match status" value="1"/>
</dbReference>
<dbReference type="GO" id="GO:0017136">
    <property type="term" value="F:histone deacetylase activity, NAD-dependent"/>
    <property type="evidence" value="ECO:0007669"/>
    <property type="project" value="TreeGrafter"/>
</dbReference>
<name>A0A7D9IJQ8_PARCT</name>
<accession>A0A7D9IJQ8</accession>
<dbReference type="Proteomes" id="UP001152795">
    <property type="component" value="Unassembled WGS sequence"/>
</dbReference>
<dbReference type="GO" id="GO:0070403">
    <property type="term" value="F:NAD+ binding"/>
    <property type="evidence" value="ECO:0007669"/>
    <property type="project" value="TreeGrafter"/>
</dbReference>
<dbReference type="OrthoDB" id="420264at2759"/>
<comment type="caution">
    <text evidence="6">The sequence shown here is derived from an EMBL/GenBank/DDBJ whole genome shotgun (WGS) entry which is preliminary data.</text>
</comment>
<keyword evidence="1" id="KW-0479">Metal-binding</keyword>
<gene>
    <name evidence="6" type="ORF">PACLA_8A057289</name>
</gene>
<feature type="region of interest" description="Disordered" evidence="5">
    <location>
        <begin position="104"/>
        <end position="183"/>
    </location>
</feature>
<protein>
    <submittedName>
        <fullName evidence="6">NAD-dependent deacetylase sirtuin-2 isoform X1</fullName>
    </submittedName>
</protein>
<feature type="compositionally biased region" description="Basic and acidic residues" evidence="5">
    <location>
        <begin position="104"/>
        <end position="140"/>
    </location>
</feature>
<dbReference type="GO" id="GO:0005634">
    <property type="term" value="C:nucleus"/>
    <property type="evidence" value="ECO:0007669"/>
    <property type="project" value="TreeGrafter"/>
</dbReference>
<evidence type="ECO:0000256" key="2">
    <source>
        <dbReference type="ARBA" id="ARBA00022833"/>
    </source>
</evidence>
<evidence type="ECO:0000256" key="1">
    <source>
        <dbReference type="ARBA" id="ARBA00022723"/>
    </source>
</evidence>
<organism evidence="6 7">
    <name type="scientific">Paramuricea clavata</name>
    <name type="common">Red gorgonian</name>
    <name type="synonym">Violescent sea-whip</name>
    <dbReference type="NCBI Taxonomy" id="317549"/>
    <lineage>
        <taxon>Eukaryota</taxon>
        <taxon>Metazoa</taxon>
        <taxon>Cnidaria</taxon>
        <taxon>Anthozoa</taxon>
        <taxon>Octocorallia</taxon>
        <taxon>Malacalcyonacea</taxon>
        <taxon>Plexauridae</taxon>
        <taxon>Paramuricea</taxon>
    </lineage>
</organism>
<reference evidence="6" key="1">
    <citation type="submission" date="2020-04" db="EMBL/GenBank/DDBJ databases">
        <authorList>
            <person name="Alioto T."/>
            <person name="Alioto T."/>
            <person name="Gomez Garrido J."/>
        </authorList>
    </citation>
    <scope>NUCLEOTIDE SEQUENCE</scope>
    <source>
        <strain evidence="6">A484AB</strain>
    </source>
</reference>
<keyword evidence="3" id="KW-0520">NAD</keyword>
<feature type="compositionally biased region" description="Acidic residues" evidence="5">
    <location>
        <begin position="158"/>
        <end position="174"/>
    </location>
</feature>
<dbReference type="InterPro" id="IPR026590">
    <property type="entry name" value="Ssirtuin_cat_dom"/>
</dbReference>
<evidence type="ECO:0000256" key="5">
    <source>
        <dbReference type="SAM" id="MobiDB-lite"/>
    </source>
</evidence>
<dbReference type="InterPro" id="IPR050134">
    <property type="entry name" value="NAD-dep_sirtuin_deacylases"/>
</dbReference>
<keyword evidence="7" id="KW-1185">Reference proteome</keyword>
<keyword evidence="2" id="KW-0862">Zinc</keyword>
<dbReference type="AlphaFoldDB" id="A0A7D9IJQ8"/>
<evidence type="ECO:0000313" key="6">
    <source>
        <dbReference type="EMBL" id="CAB4009374.1"/>
    </source>
</evidence>
<evidence type="ECO:0000256" key="4">
    <source>
        <dbReference type="PROSITE-ProRule" id="PRU00236"/>
    </source>
</evidence>
<proteinExistence type="predicted"/>
<evidence type="ECO:0000256" key="3">
    <source>
        <dbReference type="ARBA" id="ARBA00023027"/>
    </source>
</evidence>
<dbReference type="GO" id="GO:0046872">
    <property type="term" value="F:metal ion binding"/>
    <property type="evidence" value="ECO:0007669"/>
    <property type="project" value="UniProtKB-KW"/>
</dbReference>